<dbReference type="AlphaFoldDB" id="A0A841U1D8"/>
<gene>
    <name evidence="1" type="ORF">H7B90_19580</name>
</gene>
<protein>
    <submittedName>
        <fullName evidence="1">Uncharacterized protein</fullName>
    </submittedName>
</protein>
<evidence type="ECO:0000313" key="1">
    <source>
        <dbReference type="EMBL" id="MBB6693599.1"/>
    </source>
</evidence>
<comment type="caution">
    <text evidence="1">The sequence shown here is derived from an EMBL/GenBank/DDBJ whole genome shotgun (WGS) entry which is preliminary data.</text>
</comment>
<proteinExistence type="predicted"/>
<dbReference type="EMBL" id="JACJVR010000076">
    <property type="protein sequence ID" value="MBB6693599.1"/>
    <property type="molecule type" value="Genomic_DNA"/>
</dbReference>
<reference evidence="1 2" key="1">
    <citation type="submission" date="2020-08" db="EMBL/GenBank/DDBJ databases">
        <title>Cohnella phylogeny.</title>
        <authorList>
            <person name="Dunlap C."/>
        </authorList>
    </citation>
    <scope>NUCLEOTIDE SEQUENCE [LARGE SCALE GENOMIC DNA]</scope>
    <source>
        <strain evidence="1 2">DSM 25239</strain>
    </source>
</reference>
<dbReference type="RefSeq" id="WP_185137583.1">
    <property type="nucleotide sequence ID" value="NZ_BORM01000005.1"/>
</dbReference>
<keyword evidence="2" id="KW-1185">Reference proteome</keyword>
<organism evidence="1 2">
    <name type="scientific">Cohnella xylanilytica</name>
    <dbReference type="NCBI Taxonomy" id="557555"/>
    <lineage>
        <taxon>Bacteria</taxon>
        <taxon>Bacillati</taxon>
        <taxon>Bacillota</taxon>
        <taxon>Bacilli</taxon>
        <taxon>Bacillales</taxon>
        <taxon>Paenibacillaceae</taxon>
        <taxon>Cohnella</taxon>
    </lineage>
</organism>
<dbReference type="Proteomes" id="UP000553776">
    <property type="component" value="Unassembled WGS sequence"/>
</dbReference>
<name>A0A841U1D8_9BACL</name>
<accession>A0A841U1D8</accession>
<sequence>MPYALMHTGTGELLSGRQVNGYSLAYYGILLWEEAPAEEERLAAILRTDRYGPVACPPASKQGRHEAEWEQVLELSRWKPALLTEQEAKMANVKLRNDAALRVYFREGKLQAEPIVRDA</sequence>
<evidence type="ECO:0000313" key="2">
    <source>
        <dbReference type="Proteomes" id="UP000553776"/>
    </source>
</evidence>